<organism evidence="4 5">
    <name type="scientific">Chlamydomonas incerta</name>
    <dbReference type="NCBI Taxonomy" id="51695"/>
    <lineage>
        <taxon>Eukaryota</taxon>
        <taxon>Viridiplantae</taxon>
        <taxon>Chlorophyta</taxon>
        <taxon>core chlorophytes</taxon>
        <taxon>Chlorophyceae</taxon>
        <taxon>CS clade</taxon>
        <taxon>Chlamydomonadales</taxon>
        <taxon>Chlamydomonadaceae</taxon>
        <taxon>Chlamydomonas</taxon>
    </lineage>
</organism>
<feature type="compositionally biased region" description="Gly residues" evidence="2">
    <location>
        <begin position="170"/>
        <end position="180"/>
    </location>
</feature>
<evidence type="ECO:0000256" key="2">
    <source>
        <dbReference type="SAM" id="MobiDB-lite"/>
    </source>
</evidence>
<dbReference type="AlphaFoldDB" id="A0A835SDD4"/>
<dbReference type="EMBL" id="JAEHOC010000079">
    <property type="protein sequence ID" value="KAG2423451.1"/>
    <property type="molecule type" value="Genomic_DNA"/>
</dbReference>
<name>A0A835SDD4_CHLIN</name>
<sequence>MTRVLAAALPVLLALSSLAPSDLLLAGVPHTQGHPSTALPEEAQRHLAEAPGTLPPTTAPQPGAGAAAGAGAGAGAWAPSLTIDADGAVSTAGMQRHPQPPPLSADEAAPYTFGGGALQRPGQQQPQDKAAAGASTGGAGQRGCPIGGRECPFANGHEHPHHPHPAAAGRAGGGVTGGGAAAEAAVSGGAVEGIVGAALLRAPHAHLTVVPLPPLPSLTAGGGAAVETQGAAEAGQPPPSQPPPPPGPELPPPERHPLPPIVGQPPAAAGGGAAAMDKAPPAPVAAGGPARPSTTGATAVGPTVNGGTAAVGGLAGPRPPPMAALGGWSISGLVEPVMQVAAGQMNPLWPRELPTPYLAMAPSPPHTAGYHAGPAGALPCSAPARWLSAAHGFAATSNRISGGRVVRGAVVADESDCSRGQSQAGCAHALSALRVHSAATAADLAAAARLRAAAEGAAARLRQHLDSVRQQQRQLDEQRDAAAAAGDYAAAAELRLRLDGLEAEAESLEAAARSSADRLDSLTEAEGGVRAAQAAALLAAAAELRRLSATAAGALSRLQTEMAEVQARLDTTTNARRALGQALSRHSQQTDVRRELRRLALDAAAAESAAAAALAEHRAADRGVLTDAAGLVRNLTAADSLAAAAAAEAELIRGQLAVSLQMQDYDHAAALRSSLQRLEAAAAGGGGAAAAFGRLLAAHRAVVAQRLADFGHALRRLQRAGVLVGLVDDLRRIYGAGQMDARESLQLASQLAAAVGELHASAPPPAVERGQAEEIVKGLVV</sequence>
<feature type="compositionally biased region" description="Pro residues" evidence="2">
    <location>
        <begin position="236"/>
        <end position="251"/>
    </location>
</feature>
<proteinExistence type="predicted"/>
<feature type="coiled-coil region" evidence="1">
    <location>
        <begin position="451"/>
        <end position="525"/>
    </location>
</feature>
<keyword evidence="3" id="KW-0732">Signal</keyword>
<evidence type="ECO:0000256" key="1">
    <source>
        <dbReference type="SAM" id="Coils"/>
    </source>
</evidence>
<feature type="region of interest" description="Disordered" evidence="2">
    <location>
        <begin position="91"/>
        <end position="181"/>
    </location>
</feature>
<feature type="chain" id="PRO_5032870851" evidence="3">
    <location>
        <begin position="34"/>
        <end position="781"/>
    </location>
</feature>
<evidence type="ECO:0000313" key="4">
    <source>
        <dbReference type="EMBL" id="KAG2423451.1"/>
    </source>
</evidence>
<dbReference type="OrthoDB" id="551892at2759"/>
<comment type="caution">
    <text evidence="4">The sequence shown here is derived from an EMBL/GenBank/DDBJ whole genome shotgun (WGS) entry which is preliminary data.</text>
</comment>
<feature type="signal peptide" evidence="3">
    <location>
        <begin position="1"/>
        <end position="33"/>
    </location>
</feature>
<protein>
    <submittedName>
        <fullName evidence="4">Uncharacterized protein</fullName>
    </submittedName>
</protein>
<feature type="region of interest" description="Disordered" evidence="2">
    <location>
        <begin position="50"/>
        <end position="74"/>
    </location>
</feature>
<dbReference type="Proteomes" id="UP000650467">
    <property type="component" value="Unassembled WGS sequence"/>
</dbReference>
<reference evidence="4" key="1">
    <citation type="journal article" date="2020" name="bioRxiv">
        <title>Comparative genomics of Chlamydomonas.</title>
        <authorList>
            <person name="Craig R.J."/>
            <person name="Hasan A.R."/>
            <person name="Ness R.W."/>
            <person name="Keightley P.D."/>
        </authorList>
    </citation>
    <scope>NUCLEOTIDE SEQUENCE</scope>
    <source>
        <strain evidence="4">SAG 7.73</strain>
    </source>
</reference>
<keyword evidence="1" id="KW-0175">Coiled coil</keyword>
<evidence type="ECO:0000256" key="3">
    <source>
        <dbReference type="SAM" id="SignalP"/>
    </source>
</evidence>
<feature type="compositionally biased region" description="Low complexity" evidence="2">
    <location>
        <begin position="264"/>
        <end position="292"/>
    </location>
</feature>
<evidence type="ECO:0000313" key="5">
    <source>
        <dbReference type="Proteomes" id="UP000650467"/>
    </source>
</evidence>
<keyword evidence="5" id="KW-1185">Reference proteome</keyword>
<feature type="region of interest" description="Disordered" evidence="2">
    <location>
        <begin position="220"/>
        <end position="304"/>
    </location>
</feature>
<gene>
    <name evidence="4" type="ORF">HXX76_015322</name>
</gene>
<accession>A0A835SDD4</accession>